<evidence type="ECO:0000313" key="11">
    <source>
        <dbReference type="Proteomes" id="UP000218890"/>
    </source>
</evidence>
<evidence type="ECO:0000256" key="3">
    <source>
        <dbReference type="ARBA" id="ARBA00022695"/>
    </source>
</evidence>
<dbReference type="Pfam" id="PF14579">
    <property type="entry name" value="HHH_6"/>
    <property type="match status" value="1"/>
</dbReference>
<proteinExistence type="predicted"/>
<dbReference type="InterPro" id="IPR029460">
    <property type="entry name" value="DNAPol_HHH"/>
</dbReference>
<keyword evidence="5" id="KW-0239">DNA-directed DNA polymerase</keyword>
<feature type="domain" description="DNA polymerase III alpha subunit finger" evidence="9">
    <location>
        <begin position="195"/>
        <end position="329"/>
    </location>
</feature>
<dbReference type="Pfam" id="PF07733">
    <property type="entry name" value="DNA_pol3_alpha"/>
    <property type="match status" value="1"/>
</dbReference>
<dbReference type="GO" id="GO:0006260">
    <property type="term" value="P:DNA replication"/>
    <property type="evidence" value="ECO:0007669"/>
    <property type="project" value="UniProtKB-KW"/>
</dbReference>
<feature type="domain" description="DNA polymerase helix-hairpin-helix motif" evidence="8">
    <location>
        <begin position="434"/>
        <end position="522"/>
    </location>
</feature>
<dbReference type="EMBL" id="AP017372">
    <property type="protein sequence ID" value="BAU58175.2"/>
    <property type="molecule type" value="Genomic_DNA"/>
</dbReference>
<protein>
    <recommendedName>
        <fullName evidence="1">DNA-directed DNA polymerase</fullName>
        <ecNumber evidence="1">2.7.7.7</ecNumber>
    </recommendedName>
</protein>
<dbReference type="InterPro" id="IPR004805">
    <property type="entry name" value="DnaE2/DnaE/PolC"/>
</dbReference>
<evidence type="ECO:0000256" key="4">
    <source>
        <dbReference type="ARBA" id="ARBA00022705"/>
    </source>
</evidence>
<evidence type="ECO:0000256" key="6">
    <source>
        <dbReference type="ARBA" id="ARBA00049244"/>
    </source>
</evidence>
<dbReference type="OrthoDB" id="9803237at2"/>
<dbReference type="KEGG" id="hhk:HH1059_14710"/>
<organism evidence="10 11">
    <name type="scientific">Halorhodospira halochloris</name>
    <name type="common">Ectothiorhodospira halochloris</name>
    <dbReference type="NCBI Taxonomy" id="1052"/>
    <lineage>
        <taxon>Bacteria</taxon>
        <taxon>Pseudomonadati</taxon>
        <taxon>Pseudomonadota</taxon>
        <taxon>Gammaproteobacteria</taxon>
        <taxon>Chromatiales</taxon>
        <taxon>Ectothiorhodospiraceae</taxon>
        <taxon>Halorhodospira</taxon>
    </lineage>
</organism>
<dbReference type="EC" id="2.7.7.7" evidence="1"/>
<keyword evidence="2" id="KW-0808">Transferase</keyword>
<keyword evidence="4" id="KW-0235">DNA replication</keyword>
<evidence type="ECO:0000256" key="1">
    <source>
        <dbReference type="ARBA" id="ARBA00012417"/>
    </source>
</evidence>
<keyword evidence="3" id="KW-0548">Nucleotidyltransferase</keyword>
<evidence type="ECO:0000313" key="10">
    <source>
        <dbReference type="EMBL" id="BAU58175.2"/>
    </source>
</evidence>
<dbReference type="GO" id="GO:0003887">
    <property type="term" value="F:DNA-directed DNA polymerase activity"/>
    <property type="evidence" value="ECO:0007669"/>
    <property type="project" value="UniProtKB-KW"/>
</dbReference>
<dbReference type="InterPro" id="IPR011708">
    <property type="entry name" value="DNA_pol3_alpha_NTPase_dom"/>
</dbReference>
<evidence type="ECO:0000259" key="7">
    <source>
        <dbReference type="Pfam" id="PF07733"/>
    </source>
</evidence>
<evidence type="ECO:0000259" key="9">
    <source>
        <dbReference type="Pfam" id="PF17657"/>
    </source>
</evidence>
<accession>A0A0X8XA07</accession>
<sequence length="599" mass="65808">MPMQDDSLSIVPFRGGALERAAKGRLRDLCRSQAASLALGPQLDRYMQRLEIELAAFDELSIDPGVILELSWVVRDLRSRGVVFGLGYGPQCGSLLLYLLGLHGVDPHQHELPFTGFGSELEAQRLHLRVPSRAEQAETASMLRHYARLSPIDEVDEKAVYVVIGRERAAGLSREMIDMLARMQGHSGYDPAECIWTWSDNDRKPFALIARGQTSGIHLLDDPQLRECLLRKPPQSLDELVRLVAACRHGAHGGQKNKYLAACEGQDIPALPHPELEKVLAPTANVWLFSEQIVAALARLMRLSWEEALRVSRELAAESETALEGEASARAAKAIAESCALPEARGVYLLRMLRQALAQSIERSALLPEVLEAYRQAYIRARFPAVFYAAQMNMLLELFGAWEGVRYTQPSGTSQGSEHRDALLEVCRNAAQDGITVLPPDINRSEWGFTAIDHDRILFGLGAIACIDRASARRIVGGRSKGSYSSIIDLITRAYGGDLNVHLIEPLILSGAMDGVRRPRSALCRELAAISGGTDVGNSATAQEVSNWANEQLPGEEAWGGARSEESWAFQREMDVLGCVPSSGYFPYKRGDNTISVCS</sequence>
<evidence type="ECO:0000256" key="2">
    <source>
        <dbReference type="ARBA" id="ARBA00022679"/>
    </source>
</evidence>
<reference evidence="10" key="1">
    <citation type="submission" date="2016-02" db="EMBL/GenBank/DDBJ databases">
        <title>Halorhodospira halochloris DSM-1059 complete genome, version 2.</title>
        <authorList>
            <person name="Tsukatani Y."/>
        </authorList>
    </citation>
    <scope>NUCLEOTIDE SEQUENCE</scope>
    <source>
        <strain evidence="10">DSM 1059</strain>
    </source>
</reference>
<name>A0A0X8XA07_HALHR</name>
<feature type="domain" description="Bacterial DNA polymerase III alpha subunit NTPase" evidence="7">
    <location>
        <begin position="26"/>
        <end position="117"/>
    </location>
</feature>
<dbReference type="PANTHER" id="PTHR32294">
    <property type="entry name" value="DNA POLYMERASE III SUBUNIT ALPHA"/>
    <property type="match status" value="1"/>
</dbReference>
<keyword evidence="11" id="KW-1185">Reference proteome</keyword>
<dbReference type="Gene3D" id="1.10.150.870">
    <property type="match status" value="1"/>
</dbReference>
<dbReference type="Pfam" id="PF17657">
    <property type="entry name" value="DNA_pol3_finger"/>
    <property type="match status" value="1"/>
</dbReference>
<comment type="catalytic activity">
    <reaction evidence="6">
        <text>DNA(n) + a 2'-deoxyribonucleoside 5'-triphosphate = DNA(n+1) + diphosphate</text>
        <dbReference type="Rhea" id="RHEA:22508"/>
        <dbReference type="Rhea" id="RHEA-COMP:17339"/>
        <dbReference type="Rhea" id="RHEA-COMP:17340"/>
        <dbReference type="ChEBI" id="CHEBI:33019"/>
        <dbReference type="ChEBI" id="CHEBI:61560"/>
        <dbReference type="ChEBI" id="CHEBI:173112"/>
        <dbReference type="EC" id="2.7.7.7"/>
    </reaction>
</comment>
<evidence type="ECO:0000259" key="8">
    <source>
        <dbReference type="Pfam" id="PF14579"/>
    </source>
</evidence>
<dbReference type="Proteomes" id="UP000218890">
    <property type="component" value="Chromosome"/>
</dbReference>
<evidence type="ECO:0000256" key="5">
    <source>
        <dbReference type="ARBA" id="ARBA00022932"/>
    </source>
</evidence>
<dbReference type="InterPro" id="IPR040982">
    <property type="entry name" value="DNA_pol3_finger"/>
</dbReference>
<dbReference type="AlphaFoldDB" id="A0A0X8XA07"/>
<dbReference type="GO" id="GO:0008408">
    <property type="term" value="F:3'-5' exonuclease activity"/>
    <property type="evidence" value="ECO:0007669"/>
    <property type="project" value="InterPro"/>
</dbReference>
<gene>
    <name evidence="10" type="ORF">HH1059_14710</name>
</gene>